<dbReference type="PANTHER" id="PTHR24049">
    <property type="entry name" value="CRUMBS FAMILY MEMBER"/>
    <property type="match status" value="1"/>
</dbReference>
<feature type="disulfide bond" evidence="4">
    <location>
        <begin position="259"/>
        <end position="268"/>
    </location>
</feature>
<dbReference type="SMART" id="SM00181">
    <property type="entry name" value="EGF"/>
    <property type="match status" value="3"/>
</dbReference>
<keyword evidence="2" id="KW-0677">Repeat</keyword>
<dbReference type="InterPro" id="IPR043159">
    <property type="entry name" value="Lectin_gal-bd_sf"/>
</dbReference>
<dbReference type="PROSITE" id="PS50026">
    <property type="entry name" value="EGF_3"/>
    <property type="match status" value="3"/>
</dbReference>
<dbReference type="OrthoDB" id="6052841at2759"/>
<proteinExistence type="predicted"/>
<evidence type="ECO:0000313" key="8">
    <source>
        <dbReference type="Proteomes" id="UP000596742"/>
    </source>
</evidence>
<protein>
    <recommendedName>
        <fullName evidence="6">EGF-like domain-containing protein</fullName>
    </recommendedName>
</protein>
<feature type="signal peptide" evidence="5">
    <location>
        <begin position="1"/>
        <end position="18"/>
    </location>
</feature>
<evidence type="ECO:0000256" key="4">
    <source>
        <dbReference type="PROSITE-ProRule" id="PRU00076"/>
    </source>
</evidence>
<dbReference type="EMBL" id="UYJE01008465">
    <property type="protein sequence ID" value="VDI64127.1"/>
    <property type="molecule type" value="Genomic_DNA"/>
</dbReference>
<accession>A0A8B6GI28</accession>
<evidence type="ECO:0000313" key="7">
    <source>
        <dbReference type="EMBL" id="VDI64127.1"/>
    </source>
</evidence>
<dbReference type="Gene3D" id="2.60.120.740">
    <property type="match status" value="1"/>
</dbReference>
<dbReference type="InterPro" id="IPR000922">
    <property type="entry name" value="Lectin_gal-bd_dom"/>
</dbReference>
<comment type="caution">
    <text evidence="4">Lacks conserved residue(s) required for the propagation of feature annotation.</text>
</comment>
<name>A0A8B6GI28_MYTGA</name>
<dbReference type="PROSITE" id="PS00022">
    <property type="entry name" value="EGF_1"/>
    <property type="match status" value="3"/>
</dbReference>
<sequence length="430" mass="46774">MGLLQALVLTVMLAGSQGHRNKWWSGGWNNDNTYENQNIEYCFEGGKADLECPDGYLIDINWAVYKWSYYRYHRCSDPNASQKVKDLCDGLNSCNFTCDDQLFNDTTCTNRNERLTVCYKCVPDPCDSFYCANGGMCKLGADLEPMCQCLGDWNGTRCDENPCNDVMCTNGSCLVNVTTGTAECCSTEMTAGSDPCDEIMCQNNGTCLINPTDETAQCCCAEGFMGSMCETQVDACTNNPCGNDGNCSVNALGLAQCTCAEGFSGPRCNVDCNQQLPCAPGFEEIPAGSGNCYSICTVDSQSWLAAEVFCLSINATLWEPNDAAEVTSMVAVLQTRGVTQEYWTGGFDGINEGVTVMVGSGSPFTQPTVGTNTVDKDCVEIERESEATGWQFKYRTCTAITRRCICEALNPCQLSPAPFQAPIIPLPQKR</sequence>
<dbReference type="Gene3D" id="2.10.25.10">
    <property type="entry name" value="Laminin"/>
    <property type="match status" value="2"/>
</dbReference>
<reference evidence="7" key="1">
    <citation type="submission" date="2018-11" db="EMBL/GenBank/DDBJ databases">
        <authorList>
            <person name="Alioto T."/>
            <person name="Alioto T."/>
        </authorList>
    </citation>
    <scope>NUCLEOTIDE SEQUENCE</scope>
</reference>
<dbReference type="Proteomes" id="UP000596742">
    <property type="component" value="Unassembled WGS sequence"/>
</dbReference>
<keyword evidence="1 4" id="KW-0245">EGF-like domain</keyword>
<feature type="chain" id="PRO_5032825379" description="EGF-like domain-containing protein" evidence="5">
    <location>
        <begin position="19"/>
        <end position="430"/>
    </location>
</feature>
<dbReference type="AlphaFoldDB" id="A0A8B6GI28"/>
<keyword evidence="3 4" id="KW-1015">Disulfide bond</keyword>
<dbReference type="InterPro" id="IPR000742">
    <property type="entry name" value="EGF"/>
</dbReference>
<keyword evidence="5" id="KW-0732">Signal</keyword>
<dbReference type="InterPro" id="IPR001304">
    <property type="entry name" value="C-type_lectin-like"/>
</dbReference>
<evidence type="ECO:0000256" key="1">
    <source>
        <dbReference type="ARBA" id="ARBA00022536"/>
    </source>
</evidence>
<evidence type="ECO:0000256" key="5">
    <source>
        <dbReference type="SAM" id="SignalP"/>
    </source>
</evidence>
<feature type="disulfide bond" evidence="4">
    <location>
        <begin position="220"/>
        <end position="229"/>
    </location>
</feature>
<evidence type="ECO:0000256" key="3">
    <source>
        <dbReference type="ARBA" id="ARBA00023157"/>
    </source>
</evidence>
<dbReference type="GO" id="GO:0030246">
    <property type="term" value="F:carbohydrate binding"/>
    <property type="evidence" value="ECO:0007669"/>
    <property type="project" value="InterPro"/>
</dbReference>
<dbReference type="Gene3D" id="3.10.100.10">
    <property type="entry name" value="Mannose-Binding Protein A, subunit A"/>
    <property type="match status" value="1"/>
</dbReference>
<dbReference type="Pfam" id="PF02140">
    <property type="entry name" value="SUEL_Lectin"/>
    <property type="match status" value="1"/>
</dbReference>
<feature type="disulfide bond" evidence="4">
    <location>
        <begin position="149"/>
        <end position="158"/>
    </location>
</feature>
<dbReference type="InterPro" id="IPR016186">
    <property type="entry name" value="C-type_lectin-like/link_sf"/>
</dbReference>
<gene>
    <name evidence="7" type="ORF">MGAL_10B083105</name>
</gene>
<dbReference type="InterPro" id="IPR051022">
    <property type="entry name" value="Notch_Cell-Fate_Det"/>
</dbReference>
<dbReference type="SUPFAM" id="SSF57196">
    <property type="entry name" value="EGF/Laminin"/>
    <property type="match status" value="2"/>
</dbReference>
<keyword evidence="8" id="KW-1185">Reference proteome</keyword>
<dbReference type="InterPro" id="IPR016187">
    <property type="entry name" value="CTDL_fold"/>
</dbReference>
<feature type="domain" description="EGF-like" evidence="6">
    <location>
        <begin position="232"/>
        <end position="269"/>
    </location>
</feature>
<evidence type="ECO:0000259" key="6">
    <source>
        <dbReference type="PROSITE" id="PS50026"/>
    </source>
</evidence>
<feature type="domain" description="EGF-like" evidence="6">
    <location>
        <begin position="192"/>
        <end position="230"/>
    </location>
</feature>
<dbReference type="SUPFAM" id="SSF56436">
    <property type="entry name" value="C-type lectin-like"/>
    <property type="match status" value="1"/>
</dbReference>
<feature type="disulfide bond" evidence="4">
    <location>
        <begin position="201"/>
        <end position="218"/>
    </location>
</feature>
<dbReference type="SMART" id="SM00034">
    <property type="entry name" value="CLECT"/>
    <property type="match status" value="1"/>
</dbReference>
<dbReference type="CDD" id="cd00037">
    <property type="entry name" value="CLECT"/>
    <property type="match status" value="1"/>
</dbReference>
<evidence type="ECO:0000256" key="2">
    <source>
        <dbReference type="ARBA" id="ARBA00022737"/>
    </source>
</evidence>
<feature type="domain" description="EGF-like" evidence="6">
    <location>
        <begin position="122"/>
        <end position="159"/>
    </location>
</feature>
<dbReference type="PROSITE" id="PS01186">
    <property type="entry name" value="EGF_2"/>
    <property type="match status" value="1"/>
</dbReference>
<organism evidence="7 8">
    <name type="scientific">Mytilus galloprovincialis</name>
    <name type="common">Mediterranean mussel</name>
    <dbReference type="NCBI Taxonomy" id="29158"/>
    <lineage>
        <taxon>Eukaryota</taxon>
        <taxon>Metazoa</taxon>
        <taxon>Spiralia</taxon>
        <taxon>Lophotrochozoa</taxon>
        <taxon>Mollusca</taxon>
        <taxon>Bivalvia</taxon>
        <taxon>Autobranchia</taxon>
        <taxon>Pteriomorphia</taxon>
        <taxon>Mytilida</taxon>
        <taxon>Mytiloidea</taxon>
        <taxon>Mytilidae</taxon>
        <taxon>Mytilinae</taxon>
        <taxon>Mytilus</taxon>
    </lineage>
</organism>
<comment type="caution">
    <text evidence="7">The sequence shown here is derived from an EMBL/GenBank/DDBJ whole genome shotgun (WGS) entry which is preliminary data.</text>
</comment>